<evidence type="ECO:0000313" key="1">
    <source>
        <dbReference type="EMBL" id="GAG82580.1"/>
    </source>
</evidence>
<protein>
    <submittedName>
        <fullName evidence="1">Uncharacterized protein</fullName>
    </submittedName>
</protein>
<sequence>SVYGRNFSVDTIVPDINITYPITQLKGFTAEWISRQSHTNATRHLECMENDEPFATNCTVNNSIRFEFYGEDNNPSNCTLYLDYNISLNDVNGSSSNHTIQTVAWALNATHVNFTAVNDTTAFGENSTGYSYAMFCYDKAGNTDYETGTFKVDTVLPVNFIFNVTHWITDSGIPISNNSYSTDYTPQISWNASNDANFNRYSITFYNQTFQNASYIQKNISWASINTTNMSMLEGDHRYVINITAYDDAGNTRYTIDQTRYVYNTDSTGRALYTGWNIIGATGNNFTLHQLRNWT</sequence>
<feature type="non-terminal residue" evidence="1">
    <location>
        <position position="295"/>
    </location>
</feature>
<feature type="non-terminal residue" evidence="1">
    <location>
        <position position="1"/>
    </location>
</feature>
<proteinExistence type="predicted"/>
<name>X1AIW1_9ZZZZ</name>
<reference evidence="1" key="1">
    <citation type="journal article" date="2014" name="Front. Microbiol.">
        <title>High frequency of phylogenetically diverse reductive dehalogenase-homologous genes in deep subseafloor sedimentary metagenomes.</title>
        <authorList>
            <person name="Kawai M."/>
            <person name="Futagami T."/>
            <person name="Toyoda A."/>
            <person name="Takaki Y."/>
            <person name="Nishi S."/>
            <person name="Hori S."/>
            <person name="Arai W."/>
            <person name="Tsubouchi T."/>
            <person name="Morono Y."/>
            <person name="Uchiyama I."/>
            <person name="Ito T."/>
            <person name="Fujiyama A."/>
            <person name="Inagaki F."/>
            <person name="Takami H."/>
        </authorList>
    </citation>
    <scope>NUCLEOTIDE SEQUENCE</scope>
    <source>
        <strain evidence="1">Expedition CK06-06</strain>
    </source>
</reference>
<organism evidence="1">
    <name type="scientific">marine sediment metagenome</name>
    <dbReference type="NCBI Taxonomy" id="412755"/>
    <lineage>
        <taxon>unclassified sequences</taxon>
        <taxon>metagenomes</taxon>
        <taxon>ecological metagenomes</taxon>
    </lineage>
</organism>
<gene>
    <name evidence="1" type="ORF">S01H4_35929</name>
</gene>
<comment type="caution">
    <text evidence="1">The sequence shown here is derived from an EMBL/GenBank/DDBJ whole genome shotgun (WGS) entry which is preliminary data.</text>
</comment>
<accession>X1AIW1</accession>
<dbReference type="EMBL" id="BART01019155">
    <property type="protein sequence ID" value="GAG82580.1"/>
    <property type="molecule type" value="Genomic_DNA"/>
</dbReference>
<dbReference type="AlphaFoldDB" id="X1AIW1"/>